<sequence length="323" mass="35756">MNLKVKGLVLAMVSALVLNGCDSDKVKAELDHAGHKIGETAHEVRHNIRKEADRLQDKLTENAEKESLRQLGLDEADIDYVIKHNPDDAMAVAKNSDRILSDIHFTYESSLTEITKSNIPNIQYATWGSNSKAKVQKIWGRVAFVVNSPRFATRFNEQTALLDSRTFEGGTGDALQVPANYQAFIDVASDAISNGNNAYKLEAFGNQPEKSSGGNAWGQMGLPEVFLNPQEIDNSPINQTAPLLLHELTHTFGYNHNDQSGSIQILFAPNNIPYYVQLITTPGGMNQQDYPSLEDLHSYIVAQKTTPYPSGKNADLFTQYFGR</sequence>
<proteinExistence type="predicted"/>
<dbReference type="AlphaFoldDB" id="A0A4Y3IPR2"/>
<gene>
    <name evidence="1" type="ORF">VCO01S_27040</name>
</gene>
<evidence type="ECO:0000313" key="1">
    <source>
        <dbReference type="EMBL" id="GEA61511.1"/>
    </source>
</evidence>
<comment type="caution">
    <text evidence="1">The sequence shown here is derived from an EMBL/GenBank/DDBJ whole genome shotgun (WGS) entry which is preliminary data.</text>
</comment>
<dbReference type="Proteomes" id="UP000318242">
    <property type="component" value="Unassembled WGS sequence"/>
</dbReference>
<dbReference type="RefSeq" id="WP_141271876.1">
    <property type="nucleotide sequence ID" value="NZ_BJLH01000012.1"/>
</dbReference>
<reference evidence="1 2" key="1">
    <citation type="submission" date="2019-06" db="EMBL/GenBank/DDBJ databases">
        <title>Whole genome shotgun sequence of Vibrio comitans NBRC 102076.</title>
        <authorList>
            <person name="Hosoyama A."/>
            <person name="Uohara A."/>
            <person name="Ohji S."/>
            <person name="Ichikawa N."/>
        </authorList>
    </citation>
    <scope>NUCLEOTIDE SEQUENCE [LARGE SCALE GENOMIC DNA]</scope>
    <source>
        <strain evidence="1 2">NBRC 102076</strain>
    </source>
</reference>
<evidence type="ECO:0000313" key="2">
    <source>
        <dbReference type="Proteomes" id="UP000318242"/>
    </source>
</evidence>
<dbReference type="EMBL" id="BJLH01000012">
    <property type="protein sequence ID" value="GEA61511.1"/>
    <property type="molecule type" value="Genomic_DNA"/>
</dbReference>
<accession>A0A4Y3IPR2</accession>
<dbReference type="OrthoDB" id="5873802at2"/>
<organism evidence="1 2">
    <name type="scientific">Vibrio comitans NBRC 102076</name>
    <dbReference type="NCBI Taxonomy" id="1219078"/>
    <lineage>
        <taxon>Bacteria</taxon>
        <taxon>Pseudomonadati</taxon>
        <taxon>Pseudomonadota</taxon>
        <taxon>Gammaproteobacteria</taxon>
        <taxon>Vibrionales</taxon>
        <taxon>Vibrionaceae</taxon>
        <taxon>Vibrio</taxon>
    </lineage>
</organism>
<keyword evidence="2" id="KW-1185">Reference proteome</keyword>
<name>A0A4Y3IPR2_9VIBR</name>
<protein>
    <submittedName>
        <fullName evidence="1">Uncharacterized protein</fullName>
    </submittedName>
</protein>